<keyword evidence="2" id="KW-1185">Reference proteome</keyword>
<name>A0ABQ0JZH6_9BACT</name>
<evidence type="ECO:0000313" key="2">
    <source>
        <dbReference type="Proteomes" id="UP000032309"/>
    </source>
</evidence>
<organism evidence="1 2">
    <name type="scientific">Candidatus Brocadia sinica JPN1</name>
    <dbReference type="NCBI Taxonomy" id="1197129"/>
    <lineage>
        <taxon>Bacteria</taxon>
        <taxon>Pseudomonadati</taxon>
        <taxon>Planctomycetota</taxon>
        <taxon>Candidatus Brocadiia</taxon>
        <taxon>Candidatus Brocadiales</taxon>
        <taxon>Candidatus Brocadiaceae</taxon>
        <taxon>Candidatus Brocadia</taxon>
    </lineage>
</organism>
<dbReference type="EMBL" id="BAFN01000001">
    <property type="protein sequence ID" value="GAN34101.1"/>
    <property type="molecule type" value="Genomic_DNA"/>
</dbReference>
<dbReference type="RefSeq" id="WP_052564162.1">
    <property type="nucleotide sequence ID" value="NZ_BAFN01000001.1"/>
</dbReference>
<gene>
    <name evidence="1" type="ORF">BROSI_A2637</name>
</gene>
<comment type="caution">
    <text evidence="1">The sequence shown here is derived from an EMBL/GenBank/DDBJ whole genome shotgun (WGS) entry which is preliminary data.</text>
</comment>
<reference evidence="2" key="1">
    <citation type="journal article" date="2015" name="Genome Announc.">
        <title>Draft Genome Sequence of an Anaerobic Ammonium-Oxidizing Bacterium, "Candidatus Brocadia sinica".</title>
        <authorList>
            <person name="Oshiki M."/>
            <person name="Shinyako-Hata K."/>
            <person name="Satoh H."/>
            <person name="Okabe S."/>
        </authorList>
    </citation>
    <scope>NUCLEOTIDE SEQUENCE [LARGE SCALE GENOMIC DNA]</scope>
    <source>
        <strain evidence="2">JPN1</strain>
    </source>
</reference>
<sequence length="75" mass="8581">MEQLIEQAKKLIAKRWDEGRKWLETSLDSYGDKSYRVSLFVLEGSPAKGYIIANYGMGRVTAFGCDGTRLKTYRL</sequence>
<proteinExistence type="predicted"/>
<evidence type="ECO:0000313" key="1">
    <source>
        <dbReference type="EMBL" id="GAN34101.1"/>
    </source>
</evidence>
<accession>A0ABQ0JZH6</accession>
<dbReference type="Proteomes" id="UP000032309">
    <property type="component" value="Unassembled WGS sequence"/>
</dbReference>
<protein>
    <submittedName>
        <fullName evidence="1">Uncharacterized protein</fullName>
    </submittedName>
</protein>